<reference evidence="1 2" key="1">
    <citation type="submission" date="2022-09" db="EMBL/GenBank/DDBJ databases">
        <authorList>
            <person name="Han X.L."/>
            <person name="Wang Q."/>
            <person name="Lu T."/>
        </authorList>
    </citation>
    <scope>NUCLEOTIDE SEQUENCE [LARGE SCALE GENOMIC DNA]</scope>
    <source>
        <strain evidence="1 2">WQ 127069</strain>
    </source>
</reference>
<sequence>MIPINCYIRIYSRGKGIYQDNLIALEMEKSLNRESENIKDKNRLIALTKDKLDDVWSLSLPEHVCRYGLGVYYEIAAKRKEYMGYYIKGKLTYTKMLAFDQI</sequence>
<organism evidence="1 2">
    <name type="scientific">Paenibacillus baimaensis</name>
    <dbReference type="NCBI Taxonomy" id="2982185"/>
    <lineage>
        <taxon>Bacteria</taxon>
        <taxon>Bacillati</taxon>
        <taxon>Bacillota</taxon>
        <taxon>Bacilli</taxon>
        <taxon>Bacillales</taxon>
        <taxon>Paenibacillaceae</taxon>
        <taxon>Paenibacillus</taxon>
    </lineage>
</organism>
<comment type="caution">
    <text evidence="1">The sequence shown here is derived from an EMBL/GenBank/DDBJ whole genome shotgun (WGS) entry which is preliminary data.</text>
</comment>
<evidence type="ECO:0000313" key="1">
    <source>
        <dbReference type="EMBL" id="MCU6795012.1"/>
    </source>
</evidence>
<dbReference type="Proteomes" id="UP001652445">
    <property type="component" value="Unassembled WGS sequence"/>
</dbReference>
<keyword evidence="2" id="KW-1185">Reference proteome</keyword>
<gene>
    <name evidence="1" type="ORF">OB236_23170</name>
</gene>
<protein>
    <submittedName>
        <fullName evidence="1">Uncharacterized protein</fullName>
    </submittedName>
</protein>
<name>A0ABT2UMD8_9BACL</name>
<proteinExistence type="predicted"/>
<evidence type="ECO:0000313" key="2">
    <source>
        <dbReference type="Proteomes" id="UP001652445"/>
    </source>
</evidence>
<dbReference type="EMBL" id="JAOQIO010000089">
    <property type="protein sequence ID" value="MCU6795012.1"/>
    <property type="molecule type" value="Genomic_DNA"/>
</dbReference>
<accession>A0ABT2UMD8</accession>